<dbReference type="GO" id="GO:0043571">
    <property type="term" value="P:maintenance of CRISPR repeat elements"/>
    <property type="evidence" value="ECO:0007669"/>
    <property type="project" value="InterPro"/>
</dbReference>
<dbReference type="EMBL" id="CAJHIR010000007">
    <property type="protein sequence ID" value="CAD6491763.1"/>
    <property type="molecule type" value="Genomic_DNA"/>
</dbReference>
<dbReference type="Gene3D" id="3.30.70.2660">
    <property type="match status" value="1"/>
</dbReference>
<protein>
    <submittedName>
        <fullName evidence="2">CRISPR-associated protein (Cas_Cas5)</fullName>
    </submittedName>
</protein>
<dbReference type="InterPro" id="IPR013422">
    <property type="entry name" value="CRISPR-assoc_prot_Cas5_N"/>
</dbReference>
<accession>A0A811T829</accession>
<organism evidence="2 3">
    <name type="scientific">Candidatus Argoarchaeum ethanivorans</name>
    <dbReference type="NCBI Taxonomy" id="2608793"/>
    <lineage>
        <taxon>Archaea</taxon>
        <taxon>Methanobacteriati</taxon>
        <taxon>Methanobacteriota</taxon>
        <taxon>Stenosarchaea group</taxon>
        <taxon>Methanomicrobia</taxon>
        <taxon>Methanosarcinales</taxon>
        <taxon>Methanosarcinales incertae sedis</taxon>
        <taxon>GOM Arc I cluster</taxon>
        <taxon>Candidatus Argoarchaeum</taxon>
    </lineage>
</organism>
<gene>
    <name evidence="2" type="ORF">LAKADJCE_00190</name>
</gene>
<dbReference type="InterPro" id="IPR021124">
    <property type="entry name" value="CRISPR-assoc_prot_Cas5"/>
</dbReference>
<sequence length="265" mass="30600">MKCLKFKLETPYLVNFRKPYSTITILSYPFPPYTTVRGLLANALGLGDLWMARDDYNTELEDLKISLRPLNIPERFQDMVLMKKLKPPADSKKRKDLMKKLKDNALDLNVLDEKEKELYERMQIPQNTSAPFVKEFITPIACIIYILGEPKKLNELKEALEDPKRPLYIGGSDDFVIIFDIEGPIDTVEIESNEIDSIVRINEETQPVDKKRILGRVPYTFNVVNAKKRDYSRKDAIVASPLPNERLKLVKMIKCFKIGTENVAF</sequence>
<evidence type="ECO:0000313" key="3">
    <source>
        <dbReference type="Proteomes" id="UP000612009"/>
    </source>
</evidence>
<evidence type="ECO:0000313" key="2">
    <source>
        <dbReference type="EMBL" id="CAD6491763.1"/>
    </source>
</evidence>
<dbReference type="GO" id="GO:0051607">
    <property type="term" value="P:defense response to virus"/>
    <property type="evidence" value="ECO:0007669"/>
    <property type="project" value="UniProtKB-KW"/>
</dbReference>
<dbReference type="NCBIfam" id="TIGR02593">
    <property type="entry name" value="CRISPR_cas5"/>
    <property type="match status" value="1"/>
</dbReference>
<dbReference type="Pfam" id="PF09704">
    <property type="entry name" value="Cas_Cas5d"/>
    <property type="match status" value="1"/>
</dbReference>
<proteinExistence type="predicted"/>
<dbReference type="Proteomes" id="UP000612009">
    <property type="component" value="Unassembled WGS sequence"/>
</dbReference>
<keyword evidence="1" id="KW-0051">Antiviral defense</keyword>
<comment type="caution">
    <text evidence="2">The sequence shown here is derived from an EMBL/GenBank/DDBJ whole genome shotgun (WGS) entry which is preliminary data.</text>
</comment>
<name>A0A811T829_9EURY</name>
<dbReference type="AlphaFoldDB" id="A0A811T829"/>
<evidence type="ECO:0000256" key="1">
    <source>
        <dbReference type="ARBA" id="ARBA00023118"/>
    </source>
</evidence>
<reference evidence="2" key="1">
    <citation type="submission" date="2020-10" db="EMBL/GenBank/DDBJ databases">
        <authorList>
            <person name="Hahn C.J."/>
            <person name="Laso-Perez R."/>
            <person name="Vulcano F."/>
            <person name="Vaziourakis K.-M."/>
            <person name="Stokke R."/>
            <person name="Steen I.H."/>
            <person name="Teske A."/>
            <person name="Boetius A."/>
            <person name="Liebeke M."/>
            <person name="Amann R."/>
            <person name="Knittel K."/>
        </authorList>
    </citation>
    <scope>NUCLEOTIDE SEQUENCE</scope>
    <source>
        <strain evidence="2">Gfbio:e3339647-f889-4370-9287-4fb5cb688e4c:AG392J18_GoMArc1</strain>
    </source>
</reference>